<dbReference type="STRING" id="504805.SAMN05421505_11185"/>
<dbReference type="EMBL" id="FNCN01000011">
    <property type="protein sequence ID" value="SDH08991.1"/>
    <property type="molecule type" value="Genomic_DNA"/>
</dbReference>
<dbReference type="AlphaFoldDB" id="A0A1G7ZJM4"/>
<protein>
    <submittedName>
        <fullName evidence="1">Uncharacterized protein</fullName>
    </submittedName>
</protein>
<proteinExistence type="predicted"/>
<gene>
    <name evidence="1" type="ORF">SAMN05421505_11185</name>
</gene>
<reference evidence="1 2" key="1">
    <citation type="submission" date="2016-10" db="EMBL/GenBank/DDBJ databases">
        <authorList>
            <person name="de Groot N.N."/>
        </authorList>
    </citation>
    <scope>NUCLEOTIDE SEQUENCE [LARGE SCALE GENOMIC DNA]</scope>
    <source>
        <strain evidence="1 2">CPCC 201354</strain>
    </source>
</reference>
<dbReference type="RefSeq" id="WP_093170810.1">
    <property type="nucleotide sequence ID" value="NZ_FNCN01000011.1"/>
</dbReference>
<name>A0A1G7ZJM4_9ACTN</name>
<organism evidence="1 2">
    <name type="scientific">Sinosporangium album</name>
    <dbReference type="NCBI Taxonomy" id="504805"/>
    <lineage>
        <taxon>Bacteria</taxon>
        <taxon>Bacillati</taxon>
        <taxon>Actinomycetota</taxon>
        <taxon>Actinomycetes</taxon>
        <taxon>Streptosporangiales</taxon>
        <taxon>Streptosporangiaceae</taxon>
        <taxon>Sinosporangium</taxon>
    </lineage>
</organism>
<evidence type="ECO:0000313" key="2">
    <source>
        <dbReference type="Proteomes" id="UP000198923"/>
    </source>
</evidence>
<sequence>MSPAREIPEFHVSGQESGTWEARWQGDSADAPPAAASDTFRGLELACIAARIARTWRSS</sequence>
<evidence type="ECO:0000313" key="1">
    <source>
        <dbReference type="EMBL" id="SDH08991.1"/>
    </source>
</evidence>
<keyword evidence="2" id="KW-1185">Reference proteome</keyword>
<dbReference type="Proteomes" id="UP000198923">
    <property type="component" value="Unassembled WGS sequence"/>
</dbReference>
<accession>A0A1G7ZJM4</accession>